<dbReference type="GO" id="GO:0003677">
    <property type="term" value="F:DNA binding"/>
    <property type="evidence" value="ECO:0007669"/>
    <property type="project" value="InterPro"/>
</dbReference>
<dbReference type="RefSeq" id="WP_111273754.1">
    <property type="nucleotide sequence ID" value="NZ_QKWW01000143.1"/>
</dbReference>
<organism evidence="3 4">
    <name type="scientific">Paenibacillus silvae</name>
    <dbReference type="NCBI Taxonomy" id="1325358"/>
    <lineage>
        <taxon>Bacteria</taxon>
        <taxon>Bacillati</taxon>
        <taxon>Bacillota</taxon>
        <taxon>Bacilli</taxon>
        <taxon>Bacillales</taxon>
        <taxon>Paenibacillaceae</taxon>
        <taxon>Paenibacillus</taxon>
    </lineage>
</organism>
<dbReference type="InterPro" id="IPR011010">
    <property type="entry name" value="DNA_brk_join_enz"/>
</dbReference>
<dbReference type="GO" id="GO:0006310">
    <property type="term" value="P:DNA recombination"/>
    <property type="evidence" value="ECO:0007669"/>
    <property type="project" value="UniProtKB-KW"/>
</dbReference>
<dbReference type="PROSITE" id="PS51898">
    <property type="entry name" value="TYR_RECOMBINASE"/>
    <property type="match status" value="1"/>
</dbReference>
<gene>
    <name evidence="3" type="ORF">DN757_29735</name>
</gene>
<dbReference type="EMBL" id="QKWW01000143">
    <property type="protein sequence ID" value="PZT52009.1"/>
    <property type="molecule type" value="Genomic_DNA"/>
</dbReference>
<comment type="caution">
    <text evidence="3">The sequence shown here is derived from an EMBL/GenBank/DDBJ whole genome shotgun (WGS) entry which is preliminary data.</text>
</comment>
<dbReference type="PANTHER" id="PTHR30349:SF82">
    <property type="entry name" value="INTEGRASE_RECOMBINASE YOEC-RELATED"/>
    <property type="match status" value="1"/>
</dbReference>
<dbReference type="PANTHER" id="PTHR30349">
    <property type="entry name" value="PHAGE INTEGRASE-RELATED"/>
    <property type="match status" value="1"/>
</dbReference>
<reference evidence="3 4" key="1">
    <citation type="submission" date="2018-06" db="EMBL/GenBank/DDBJ databases">
        <title>Isolation of heavy metals resistant Paenibacillus silvae NC2 from Gold-Copper mine in ZiJin, China.</title>
        <authorList>
            <person name="Xu J."/>
            <person name="Mazhar H.S."/>
            <person name="Rensing C."/>
        </authorList>
    </citation>
    <scope>NUCLEOTIDE SEQUENCE [LARGE SCALE GENOMIC DNA]</scope>
    <source>
        <strain evidence="3 4">NC2</strain>
    </source>
</reference>
<sequence length="186" mass="22325">MRKVQPIRDERVIYGMKEYFYIRSMRNYLFFCMGIYSGLRVSDLLSLRVWQTKGTHISMVEQKNKHAKTFIIHPSIRSDLDEYTADMFPNDYLFPSRQIKTISRMRKQPIDRTTAYRFLSEAAREFRLKDIGVHSLRKTWAYRLYMDDPENLALLMEMFGHSDPRETLDYIGLTQDMMDRAILKLR</sequence>
<dbReference type="InterPro" id="IPR050090">
    <property type="entry name" value="Tyrosine_recombinase_XerCD"/>
</dbReference>
<evidence type="ECO:0000313" key="3">
    <source>
        <dbReference type="EMBL" id="PZT52009.1"/>
    </source>
</evidence>
<dbReference type="SUPFAM" id="SSF56349">
    <property type="entry name" value="DNA breaking-rejoining enzymes"/>
    <property type="match status" value="1"/>
</dbReference>
<dbReference type="InterPro" id="IPR013762">
    <property type="entry name" value="Integrase-like_cat_sf"/>
</dbReference>
<feature type="domain" description="Tyr recombinase" evidence="2">
    <location>
        <begin position="1"/>
        <end position="183"/>
    </location>
</feature>
<protein>
    <recommendedName>
        <fullName evidence="2">Tyr recombinase domain-containing protein</fullName>
    </recommendedName>
</protein>
<evidence type="ECO:0000256" key="1">
    <source>
        <dbReference type="ARBA" id="ARBA00023172"/>
    </source>
</evidence>
<name>A0A2W6N8R8_9BACL</name>
<dbReference type="AlphaFoldDB" id="A0A2W6N8R8"/>
<dbReference type="GO" id="GO:0015074">
    <property type="term" value="P:DNA integration"/>
    <property type="evidence" value="ECO:0007669"/>
    <property type="project" value="InterPro"/>
</dbReference>
<accession>A0A2W6N8R8</accession>
<dbReference type="Pfam" id="PF00589">
    <property type="entry name" value="Phage_integrase"/>
    <property type="match status" value="1"/>
</dbReference>
<dbReference type="Gene3D" id="1.10.443.10">
    <property type="entry name" value="Intergrase catalytic core"/>
    <property type="match status" value="1"/>
</dbReference>
<proteinExistence type="predicted"/>
<keyword evidence="1" id="KW-0233">DNA recombination</keyword>
<evidence type="ECO:0000313" key="4">
    <source>
        <dbReference type="Proteomes" id="UP000249204"/>
    </source>
</evidence>
<evidence type="ECO:0000259" key="2">
    <source>
        <dbReference type="PROSITE" id="PS51898"/>
    </source>
</evidence>
<dbReference type="InterPro" id="IPR002104">
    <property type="entry name" value="Integrase_catalytic"/>
</dbReference>
<dbReference type="Proteomes" id="UP000249204">
    <property type="component" value="Unassembled WGS sequence"/>
</dbReference>